<evidence type="ECO:0000256" key="3">
    <source>
        <dbReference type="ARBA" id="ARBA00008145"/>
    </source>
</evidence>
<evidence type="ECO:0000313" key="11">
    <source>
        <dbReference type="Proteomes" id="UP000198549"/>
    </source>
</evidence>
<dbReference type="InterPro" id="IPR008854">
    <property type="entry name" value="TPMT"/>
</dbReference>
<dbReference type="EC" id="2.1.1.67" evidence="4 9"/>
<organism evidence="10 11">
    <name type="scientific">Pseudomonas reinekei</name>
    <dbReference type="NCBI Taxonomy" id="395598"/>
    <lineage>
        <taxon>Bacteria</taxon>
        <taxon>Pseudomonadati</taxon>
        <taxon>Pseudomonadota</taxon>
        <taxon>Gammaproteobacteria</taxon>
        <taxon>Pseudomonadales</taxon>
        <taxon>Pseudomonadaceae</taxon>
        <taxon>Pseudomonas</taxon>
    </lineage>
</organism>
<feature type="binding site" evidence="9">
    <location>
        <position position="74"/>
    </location>
    <ligand>
        <name>S-adenosyl-L-methionine</name>
        <dbReference type="ChEBI" id="CHEBI:59789"/>
    </ligand>
</feature>
<dbReference type="NCBIfam" id="TIGR03840">
    <property type="entry name" value="TMPT_Se_Te"/>
    <property type="match status" value="1"/>
</dbReference>
<keyword evidence="5 9" id="KW-0963">Cytoplasm</keyword>
<dbReference type="InterPro" id="IPR029063">
    <property type="entry name" value="SAM-dependent_MTases_sf"/>
</dbReference>
<evidence type="ECO:0000256" key="5">
    <source>
        <dbReference type="ARBA" id="ARBA00022490"/>
    </source>
</evidence>
<dbReference type="Proteomes" id="UP000198549">
    <property type="component" value="Chromosome I"/>
</dbReference>
<dbReference type="GO" id="GO:0032259">
    <property type="term" value="P:methylation"/>
    <property type="evidence" value="ECO:0007669"/>
    <property type="project" value="UniProtKB-KW"/>
</dbReference>
<evidence type="ECO:0000256" key="7">
    <source>
        <dbReference type="ARBA" id="ARBA00022679"/>
    </source>
</evidence>
<evidence type="ECO:0000313" key="10">
    <source>
        <dbReference type="EMBL" id="SDO43850.1"/>
    </source>
</evidence>
<dbReference type="GO" id="GO:0005737">
    <property type="term" value="C:cytoplasm"/>
    <property type="evidence" value="ECO:0007669"/>
    <property type="project" value="UniProtKB-SubCell"/>
</dbReference>
<gene>
    <name evidence="9" type="primary">tpm</name>
    <name evidence="10" type="ORF">SAMN04490202_0892</name>
</gene>
<comment type="similarity">
    <text evidence="3 9">Belongs to the class I-like SAM-binding methyltransferase superfamily. TPMT family.</text>
</comment>
<comment type="subcellular location">
    <subcellularLocation>
        <location evidence="2 9">Cytoplasm</location>
    </subcellularLocation>
</comment>
<feature type="binding site" evidence="9">
    <location>
        <position position="131"/>
    </location>
    <ligand>
        <name>S-adenosyl-L-methionine</name>
        <dbReference type="ChEBI" id="CHEBI:59789"/>
    </ligand>
</feature>
<dbReference type="Gene3D" id="3.40.50.150">
    <property type="entry name" value="Vaccinia Virus protein VP39"/>
    <property type="match status" value="1"/>
</dbReference>
<name>A0A1H0JJZ4_PSERE</name>
<reference evidence="10 11" key="1">
    <citation type="submission" date="2016-10" db="EMBL/GenBank/DDBJ databases">
        <authorList>
            <person name="de Groot N.N."/>
        </authorList>
    </citation>
    <scope>NUCLEOTIDE SEQUENCE [LARGE SCALE GENOMIC DNA]</scope>
    <source>
        <strain evidence="10 11">BS3776</strain>
    </source>
</reference>
<evidence type="ECO:0000256" key="6">
    <source>
        <dbReference type="ARBA" id="ARBA00022603"/>
    </source>
</evidence>
<dbReference type="SUPFAM" id="SSF53335">
    <property type="entry name" value="S-adenosyl-L-methionine-dependent methyltransferases"/>
    <property type="match status" value="1"/>
</dbReference>
<accession>A0A1H0JJZ4</accession>
<comment type="catalytic activity">
    <reaction evidence="1 9">
        <text>S-adenosyl-L-methionine + a thiopurine = S-adenosyl-L-homocysteine + a thiopurine S-methylether.</text>
        <dbReference type="EC" id="2.1.1.67"/>
    </reaction>
</comment>
<dbReference type="PANTHER" id="PTHR10259:SF11">
    <property type="entry name" value="THIOPURINE S-METHYLTRANSFERASE"/>
    <property type="match status" value="1"/>
</dbReference>
<dbReference type="PIRSF" id="PIRSF023956">
    <property type="entry name" value="Thiopurine_S-methyltransferase"/>
    <property type="match status" value="1"/>
</dbReference>
<keyword evidence="7 9" id="KW-0808">Transferase</keyword>
<dbReference type="AlphaFoldDB" id="A0A1H0JJZ4"/>
<evidence type="ECO:0000256" key="1">
    <source>
        <dbReference type="ARBA" id="ARBA00000903"/>
    </source>
</evidence>
<evidence type="ECO:0000256" key="2">
    <source>
        <dbReference type="ARBA" id="ARBA00004496"/>
    </source>
</evidence>
<dbReference type="InterPro" id="IPR022474">
    <property type="entry name" value="Thiopur_S-MeTfrase_Se/Te_detox"/>
</dbReference>
<feature type="binding site" evidence="9">
    <location>
        <position position="18"/>
    </location>
    <ligand>
        <name>S-adenosyl-L-methionine</name>
        <dbReference type="ChEBI" id="CHEBI:59789"/>
    </ligand>
</feature>
<evidence type="ECO:0000256" key="8">
    <source>
        <dbReference type="ARBA" id="ARBA00022691"/>
    </source>
</evidence>
<keyword evidence="8 9" id="KW-0949">S-adenosyl-L-methionine</keyword>
<dbReference type="GO" id="GO:0010038">
    <property type="term" value="P:response to metal ion"/>
    <property type="evidence" value="ECO:0007669"/>
    <property type="project" value="InterPro"/>
</dbReference>
<dbReference type="PROSITE" id="PS51585">
    <property type="entry name" value="SAM_MT_TPMT"/>
    <property type="match status" value="1"/>
</dbReference>
<keyword evidence="6 9" id="KW-0489">Methyltransferase</keyword>
<evidence type="ECO:0000256" key="4">
    <source>
        <dbReference type="ARBA" id="ARBA00011905"/>
    </source>
</evidence>
<proteinExistence type="inferred from homology"/>
<evidence type="ECO:0000256" key="9">
    <source>
        <dbReference type="HAMAP-Rule" id="MF_00812"/>
    </source>
</evidence>
<feature type="binding site" evidence="9">
    <location>
        <position position="53"/>
    </location>
    <ligand>
        <name>S-adenosyl-L-methionine</name>
        <dbReference type="ChEBI" id="CHEBI:59789"/>
    </ligand>
</feature>
<dbReference type="GO" id="GO:0008119">
    <property type="term" value="F:thiopurine S-methyltransferase activity"/>
    <property type="evidence" value="ECO:0007669"/>
    <property type="project" value="UniProtKB-UniRule"/>
</dbReference>
<dbReference type="PANTHER" id="PTHR10259">
    <property type="entry name" value="THIOPURINE S-METHYLTRANSFERASE"/>
    <property type="match status" value="1"/>
</dbReference>
<dbReference type="HAMAP" id="MF_00812">
    <property type="entry name" value="Thiopur_methtran"/>
    <property type="match status" value="1"/>
</dbReference>
<dbReference type="InterPro" id="IPR025835">
    <property type="entry name" value="Thiopurine_S-MeTrfase"/>
</dbReference>
<dbReference type="FunFam" id="3.40.50.150:FF:000101">
    <property type="entry name" value="Thiopurine S-methyltransferase"/>
    <property type="match status" value="1"/>
</dbReference>
<dbReference type="NCBIfam" id="NF009732">
    <property type="entry name" value="PRK13255.1"/>
    <property type="match status" value="1"/>
</dbReference>
<sequence>MIEFSGLFMQPEFWHKKWASNQIGFHLPQVNPYLRRFWPALGLEEGARVLVPLCGKSLDLLWLAHQGHEVLGVELSEKAVEDFFSEHGFDPAVSEQGPFKVYRAGSIELWCGDFFALTAGDVADCSALYDRAALIALPPAMREQYADHLKRILPKEFQGLLITLDYDQAQMSGPPFAVVDDEVQRLFGASWALKILEDQDILSESGKFIEAGVTRLEERVYRLMCR</sequence>
<protein>
    <recommendedName>
        <fullName evidence="4 9">Thiopurine S-methyltransferase</fullName>
        <ecNumber evidence="4 9">2.1.1.67</ecNumber>
    </recommendedName>
    <alternativeName>
        <fullName evidence="9">Thiopurine methyltransferase</fullName>
    </alternativeName>
</protein>
<dbReference type="EMBL" id="LT629709">
    <property type="protein sequence ID" value="SDO43850.1"/>
    <property type="molecule type" value="Genomic_DNA"/>
</dbReference>
<dbReference type="Pfam" id="PF05724">
    <property type="entry name" value="TPMT"/>
    <property type="match status" value="1"/>
</dbReference>